<proteinExistence type="predicted"/>
<protein>
    <submittedName>
        <fullName evidence="2">Uncharacterized protein</fullName>
    </submittedName>
</protein>
<keyword evidence="1" id="KW-0175">Coiled coil</keyword>
<organism evidence="2 3">
    <name type="scientific">Giardia muris</name>
    <dbReference type="NCBI Taxonomy" id="5742"/>
    <lineage>
        <taxon>Eukaryota</taxon>
        <taxon>Metamonada</taxon>
        <taxon>Diplomonadida</taxon>
        <taxon>Hexamitidae</taxon>
        <taxon>Giardiinae</taxon>
        <taxon>Giardia</taxon>
    </lineage>
</organism>
<dbReference type="AlphaFoldDB" id="A0A4Z1T1J5"/>
<dbReference type="Proteomes" id="UP000315496">
    <property type="component" value="Chromosome 1"/>
</dbReference>
<name>A0A4Z1T1J5_GIAMU</name>
<evidence type="ECO:0000313" key="3">
    <source>
        <dbReference type="Proteomes" id="UP000315496"/>
    </source>
</evidence>
<sequence>MSAAGLKPNMWHADYEAMERHVKELTEPKHVKDQLVLLCREIQELVRESECMDKVLCRQIHALNKAEQAEGAGTGKKLEALRKELADLTAEEKTVTDRLKSVKLTTQKRESEAKRVRSEASETVQANNEQFPVSLGEVETFLCQRPDATISELEEMTAALRREHEEIQASIAQNVDSRARNETELHEEEQGFKKQLAKLNRERARLMLDIDKQNRWISILTIKLRTLKRAAEAGPGIASPPSGP</sequence>
<dbReference type="OrthoDB" id="10253759at2759"/>
<comment type="caution">
    <text evidence="2">The sequence shown here is derived from an EMBL/GenBank/DDBJ whole genome shotgun (WGS) entry which is preliminary data.</text>
</comment>
<dbReference type="EMBL" id="VDLU01000001">
    <property type="protein sequence ID" value="TNJ29568.1"/>
    <property type="molecule type" value="Genomic_DNA"/>
</dbReference>
<dbReference type="VEuPathDB" id="GiardiaDB:GMRT_11638"/>
<reference evidence="2 3" key="1">
    <citation type="submission" date="2019-05" db="EMBL/GenBank/DDBJ databases">
        <title>The compact genome of Giardia muris reveals important steps in the evolution of intestinal protozoan parasites.</title>
        <authorList>
            <person name="Xu F."/>
            <person name="Jimenez-Gonzalez A."/>
            <person name="Einarsson E."/>
            <person name="Astvaldsson A."/>
            <person name="Peirasmaki D."/>
            <person name="Eckmann L."/>
            <person name="Andersson J.O."/>
            <person name="Svard S.G."/>
            <person name="Jerlstrom-Hultqvist J."/>
        </authorList>
    </citation>
    <scope>NUCLEOTIDE SEQUENCE [LARGE SCALE GENOMIC DNA]</scope>
    <source>
        <strain evidence="2 3">Roberts-Thomson</strain>
    </source>
</reference>
<accession>A0A4Z1T1J5</accession>
<feature type="coiled-coil region" evidence="1">
    <location>
        <begin position="150"/>
        <end position="202"/>
    </location>
</feature>
<keyword evidence="3" id="KW-1185">Reference proteome</keyword>
<evidence type="ECO:0000313" key="2">
    <source>
        <dbReference type="EMBL" id="TNJ29568.1"/>
    </source>
</evidence>
<gene>
    <name evidence="2" type="ORF">GMRT_11638</name>
</gene>
<evidence type="ECO:0000256" key="1">
    <source>
        <dbReference type="SAM" id="Coils"/>
    </source>
</evidence>